<dbReference type="Proteomes" id="UP000322234">
    <property type="component" value="Unassembled WGS sequence"/>
</dbReference>
<dbReference type="EMBL" id="VBQZ03000032">
    <property type="protein sequence ID" value="MXQ86362.1"/>
    <property type="molecule type" value="Genomic_DNA"/>
</dbReference>
<sequence>MLGAAARGVRCGLRRGAAAGREEAEVRFPHGLALISKWLLKSNSAPERRLGCAELKSALISQDYPWRLPPPEEARTSGPNAKTPNQSLPMTLRTTEQRALSFPKRPNGHHTVGQPLAQCTPQSSKVARGNTILHREQLRANVNSVRVVQIRSHGSAQDQHGTHSHGESCEGGVTVSLSRVPGPRGLLYHGQEQQKEPLTETTTNINC</sequence>
<proteinExistence type="predicted"/>
<reference evidence="2" key="1">
    <citation type="submission" date="2019-10" db="EMBL/GenBank/DDBJ databases">
        <title>The sequence and de novo assembly of the wild yak genome.</title>
        <authorList>
            <person name="Liu Y."/>
        </authorList>
    </citation>
    <scope>NUCLEOTIDE SEQUENCE [LARGE SCALE GENOMIC DNA]</scope>
    <source>
        <strain evidence="2">WY2019</strain>
    </source>
</reference>
<evidence type="ECO:0000313" key="3">
    <source>
        <dbReference type="Proteomes" id="UP000322234"/>
    </source>
</evidence>
<gene>
    <name evidence="2" type="ORF">E5288_WYG003111</name>
</gene>
<keyword evidence="3" id="KW-1185">Reference proteome</keyword>
<comment type="caution">
    <text evidence="2">The sequence shown here is derived from an EMBL/GenBank/DDBJ whole genome shotgun (WGS) entry which is preliminary data.</text>
</comment>
<evidence type="ECO:0000256" key="1">
    <source>
        <dbReference type="SAM" id="MobiDB-lite"/>
    </source>
</evidence>
<name>A0A6B0RAQ8_9CETA</name>
<protein>
    <submittedName>
        <fullName evidence="2">Uncharacterized protein</fullName>
    </submittedName>
</protein>
<evidence type="ECO:0000313" key="2">
    <source>
        <dbReference type="EMBL" id="MXQ86362.1"/>
    </source>
</evidence>
<feature type="region of interest" description="Disordered" evidence="1">
    <location>
        <begin position="187"/>
        <end position="207"/>
    </location>
</feature>
<feature type="region of interest" description="Disordered" evidence="1">
    <location>
        <begin position="152"/>
        <end position="175"/>
    </location>
</feature>
<organism evidence="2 3">
    <name type="scientific">Bos mutus</name>
    <name type="common">wild yak</name>
    <dbReference type="NCBI Taxonomy" id="72004"/>
    <lineage>
        <taxon>Eukaryota</taxon>
        <taxon>Metazoa</taxon>
        <taxon>Chordata</taxon>
        <taxon>Craniata</taxon>
        <taxon>Vertebrata</taxon>
        <taxon>Euteleostomi</taxon>
        <taxon>Mammalia</taxon>
        <taxon>Eutheria</taxon>
        <taxon>Laurasiatheria</taxon>
        <taxon>Artiodactyla</taxon>
        <taxon>Ruminantia</taxon>
        <taxon>Pecora</taxon>
        <taxon>Bovidae</taxon>
        <taxon>Bovinae</taxon>
        <taxon>Bos</taxon>
    </lineage>
</organism>
<accession>A0A6B0RAQ8</accession>
<dbReference type="AlphaFoldDB" id="A0A6B0RAQ8"/>